<feature type="transmembrane region" description="Helical" evidence="6">
    <location>
        <begin position="115"/>
        <end position="141"/>
    </location>
</feature>
<dbReference type="AlphaFoldDB" id="A0A7W9W5N2"/>
<feature type="transmembrane region" description="Helical" evidence="6">
    <location>
        <begin position="215"/>
        <end position="233"/>
    </location>
</feature>
<comment type="subcellular location">
    <subcellularLocation>
        <location evidence="1">Membrane</location>
        <topology evidence="1">Multi-pass membrane protein</topology>
    </subcellularLocation>
</comment>
<protein>
    <submittedName>
        <fullName evidence="7">YkoY family integral membrane protein</fullName>
    </submittedName>
</protein>
<dbReference type="Proteomes" id="UP000520814">
    <property type="component" value="Unassembled WGS sequence"/>
</dbReference>
<gene>
    <name evidence="7" type="ORF">HNQ39_002435</name>
</gene>
<dbReference type="NCBIfam" id="TIGR03716">
    <property type="entry name" value="R_switched_YkoY"/>
    <property type="match status" value="1"/>
</dbReference>
<feature type="transmembrane region" description="Helical" evidence="6">
    <location>
        <begin position="49"/>
        <end position="68"/>
    </location>
</feature>
<dbReference type="PANTHER" id="PTHR30238:SF6">
    <property type="entry name" value="TERC-LIKE PROTEIN"/>
    <property type="match status" value="1"/>
</dbReference>
<feature type="transmembrane region" description="Helical" evidence="6">
    <location>
        <begin position="147"/>
        <end position="169"/>
    </location>
</feature>
<evidence type="ECO:0000256" key="4">
    <source>
        <dbReference type="ARBA" id="ARBA00022989"/>
    </source>
</evidence>
<dbReference type="InterPro" id="IPR022493">
    <property type="entry name" value="CHP03716_TM_YkoY"/>
</dbReference>
<keyword evidence="3 6" id="KW-0812">Transmembrane</keyword>
<feature type="transmembrane region" description="Helical" evidence="6">
    <location>
        <begin position="13"/>
        <end position="37"/>
    </location>
</feature>
<accession>A0A7W9W5N2</accession>
<evidence type="ECO:0000256" key="2">
    <source>
        <dbReference type="ARBA" id="ARBA00007511"/>
    </source>
</evidence>
<evidence type="ECO:0000313" key="7">
    <source>
        <dbReference type="EMBL" id="MBB6050644.1"/>
    </source>
</evidence>
<evidence type="ECO:0000256" key="6">
    <source>
        <dbReference type="SAM" id="Phobius"/>
    </source>
</evidence>
<sequence>MPFDPQTFANSDLLIVGTLVLLEGLLSADNALVLALLVRHLSEKEQQRALSLGLIMAFGLRGVGILLAGFLIKLWWLCGLGAAYLIFLAVKHFASKSHDEDDEDALAAGKKQLSFGRTVALVGFTDVVFAVDSILVAVSLVNRPEKLWIVYLGGLLGMILLRLGAAAFLRLLRKYPALDSTAYGLVAWAGVKLGFSSRHLYGKNNGADYAEMHDLVFWGGFALIIVLGATWAVRSARSHTLTPGEELTDDCIERMEKVIEERKVI</sequence>
<comment type="caution">
    <text evidence="7">The sequence shown here is derived from an EMBL/GenBank/DDBJ whole genome shotgun (WGS) entry which is preliminary data.</text>
</comment>
<evidence type="ECO:0000256" key="5">
    <source>
        <dbReference type="ARBA" id="ARBA00023136"/>
    </source>
</evidence>
<reference evidence="7 8" key="1">
    <citation type="submission" date="2020-08" db="EMBL/GenBank/DDBJ databases">
        <title>Genomic Encyclopedia of Type Strains, Phase IV (KMG-IV): sequencing the most valuable type-strain genomes for metagenomic binning, comparative biology and taxonomic classification.</title>
        <authorList>
            <person name="Goeker M."/>
        </authorList>
    </citation>
    <scope>NUCLEOTIDE SEQUENCE [LARGE SCALE GENOMIC DNA]</scope>
    <source>
        <strain evidence="7 8">DSM 23562</strain>
    </source>
</reference>
<keyword evidence="4 6" id="KW-1133">Transmembrane helix</keyword>
<comment type="similarity">
    <text evidence="2">Belongs to the TerC family.</text>
</comment>
<dbReference type="GO" id="GO:0016020">
    <property type="term" value="C:membrane"/>
    <property type="evidence" value="ECO:0007669"/>
    <property type="project" value="UniProtKB-SubCell"/>
</dbReference>
<dbReference type="RefSeq" id="WP_184195991.1">
    <property type="nucleotide sequence ID" value="NZ_JACHGW010000002.1"/>
</dbReference>
<dbReference type="Pfam" id="PF03741">
    <property type="entry name" value="TerC"/>
    <property type="match status" value="1"/>
</dbReference>
<dbReference type="PANTHER" id="PTHR30238">
    <property type="entry name" value="MEMBRANE BOUND PREDICTED REDOX MODULATOR"/>
    <property type="match status" value="1"/>
</dbReference>
<keyword evidence="5 6" id="KW-0472">Membrane</keyword>
<evidence type="ECO:0000256" key="3">
    <source>
        <dbReference type="ARBA" id="ARBA00022692"/>
    </source>
</evidence>
<organism evidence="7 8">
    <name type="scientific">Armatimonas rosea</name>
    <dbReference type="NCBI Taxonomy" id="685828"/>
    <lineage>
        <taxon>Bacteria</taxon>
        <taxon>Bacillati</taxon>
        <taxon>Armatimonadota</taxon>
        <taxon>Armatimonadia</taxon>
        <taxon>Armatimonadales</taxon>
        <taxon>Armatimonadaceae</taxon>
        <taxon>Armatimonas</taxon>
    </lineage>
</organism>
<dbReference type="InterPro" id="IPR005496">
    <property type="entry name" value="Integral_membrane_TerC"/>
</dbReference>
<keyword evidence="8" id="KW-1185">Reference proteome</keyword>
<evidence type="ECO:0000256" key="1">
    <source>
        <dbReference type="ARBA" id="ARBA00004141"/>
    </source>
</evidence>
<name>A0A7W9W5N2_ARMRO</name>
<proteinExistence type="inferred from homology"/>
<evidence type="ECO:0000313" key="8">
    <source>
        <dbReference type="Proteomes" id="UP000520814"/>
    </source>
</evidence>
<dbReference type="EMBL" id="JACHGW010000002">
    <property type="protein sequence ID" value="MBB6050644.1"/>
    <property type="molecule type" value="Genomic_DNA"/>
</dbReference>